<dbReference type="SUPFAM" id="SSF50985">
    <property type="entry name" value="RCC1/BLIP-II"/>
    <property type="match status" value="1"/>
</dbReference>
<keyword evidence="5" id="KW-1185">Reference proteome</keyword>
<dbReference type="PROSITE" id="PS00626">
    <property type="entry name" value="RCC1_2"/>
    <property type="match status" value="2"/>
</dbReference>
<dbReference type="STRING" id="3075.A0A087SHX9"/>
<feature type="repeat" description="RCC1" evidence="2">
    <location>
        <begin position="150"/>
        <end position="206"/>
    </location>
</feature>
<keyword evidence="1" id="KW-0677">Repeat</keyword>
<dbReference type="InterPro" id="IPR058923">
    <property type="entry name" value="RCC1-like_dom"/>
</dbReference>
<accession>A0A087SHX9</accession>
<dbReference type="eggNOG" id="KOG1426">
    <property type="taxonomic scope" value="Eukaryota"/>
</dbReference>
<dbReference type="OrthoDB" id="512027at2759"/>
<feature type="repeat" description="RCC1" evidence="2">
    <location>
        <begin position="53"/>
        <end position="105"/>
    </location>
</feature>
<evidence type="ECO:0000256" key="2">
    <source>
        <dbReference type="PROSITE-ProRule" id="PRU00235"/>
    </source>
</evidence>
<sequence length="378" mass="37772">MAILQTGFIASGRVDPANSAEITSPTPLALPHADLVKAYPGGWGFGLASNAGGSLFVWGVNAATLLDKQGSAEDGADPSALDQVLGDGVTTAAAGFDHVLVATGEETHVFGPSYTPQGVRGLHLASIHTPHPVAALAAGEHHSLILTRAGSLYAFGLNREGQLGTGRTDARGPEAPALVLGPGSSRPEPITAVAAGARHSLAVTRQGQVLGWGWSLHGQAGTGEATPAVSSPHLVAALGPLVVDSVAGGQAHSLALTQDGDVYAWGLNGDGQLGDGTTQTSLQASRQGSLGGADAADLPMPKLLEAVTVPVASISAGARHSLLLTRTGCALAAGHGAFGATGTGRYEDSLAPTAVASPAGRRVTALAAGWWHSLFVLA</sequence>
<dbReference type="KEGG" id="apro:F751_0871"/>
<organism evidence="4 5">
    <name type="scientific">Auxenochlorella protothecoides</name>
    <name type="common">Green microalga</name>
    <name type="synonym">Chlorella protothecoides</name>
    <dbReference type="NCBI Taxonomy" id="3075"/>
    <lineage>
        <taxon>Eukaryota</taxon>
        <taxon>Viridiplantae</taxon>
        <taxon>Chlorophyta</taxon>
        <taxon>core chlorophytes</taxon>
        <taxon>Trebouxiophyceae</taxon>
        <taxon>Chlorellales</taxon>
        <taxon>Chlorellaceae</taxon>
        <taxon>Auxenochlorella</taxon>
    </lineage>
</organism>
<dbReference type="Proteomes" id="UP000028924">
    <property type="component" value="Unassembled WGS sequence"/>
</dbReference>
<keyword evidence="4" id="KW-0436">Ligase</keyword>
<dbReference type="InterPro" id="IPR009091">
    <property type="entry name" value="RCC1/BLIP-II"/>
</dbReference>
<dbReference type="GO" id="GO:0016874">
    <property type="term" value="F:ligase activity"/>
    <property type="evidence" value="ECO:0007669"/>
    <property type="project" value="UniProtKB-KW"/>
</dbReference>
<dbReference type="Gene3D" id="2.130.10.30">
    <property type="entry name" value="Regulator of chromosome condensation 1/beta-lactamase-inhibitor protein II"/>
    <property type="match status" value="3"/>
</dbReference>
<dbReference type="PROSITE" id="PS50012">
    <property type="entry name" value="RCC1_3"/>
    <property type="match status" value="5"/>
</dbReference>
<dbReference type="Pfam" id="PF25390">
    <property type="entry name" value="WD40_RLD"/>
    <property type="match status" value="1"/>
</dbReference>
<dbReference type="AlphaFoldDB" id="A0A087SHX9"/>
<dbReference type="RefSeq" id="XP_011398226.1">
    <property type="nucleotide sequence ID" value="XM_011399924.1"/>
</dbReference>
<reference evidence="4 5" key="1">
    <citation type="journal article" date="2014" name="BMC Genomics">
        <title>Oil accumulation mechanisms of the oleaginous microalga Chlorella protothecoides revealed through its genome, transcriptomes, and proteomes.</title>
        <authorList>
            <person name="Gao C."/>
            <person name="Wang Y."/>
            <person name="Shen Y."/>
            <person name="Yan D."/>
            <person name="He X."/>
            <person name="Dai J."/>
            <person name="Wu Q."/>
        </authorList>
    </citation>
    <scope>NUCLEOTIDE SEQUENCE [LARGE SCALE GENOMIC DNA]</scope>
    <source>
        <strain evidence="4 5">0710</strain>
    </source>
</reference>
<dbReference type="PRINTS" id="PR00633">
    <property type="entry name" value="RCCNDNSATION"/>
</dbReference>
<evidence type="ECO:0000259" key="3">
    <source>
        <dbReference type="Pfam" id="PF25390"/>
    </source>
</evidence>
<evidence type="ECO:0000313" key="5">
    <source>
        <dbReference type="Proteomes" id="UP000028924"/>
    </source>
</evidence>
<evidence type="ECO:0000313" key="4">
    <source>
        <dbReference type="EMBL" id="KFM25333.1"/>
    </source>
</evidence>
<dbReference type="PANTHER" id="PTHR22870:SF408">
    <property type="entry name" value="OS09G0560450 PROTEIN"/>
    <property type="match status" value="1"/>
</dbReference>
<gene>
    <name evidence="4" type="ORF">F751_0871</name>
</gene>
<name>A0A087SHX9_AUXPR</name>
<feature type="repeat" description="RCC1" evidence="2">
    <location>
        <begin position="260"/>
        <end position="327"/>
    </location>
</feature>
<evidence type="ECO:0000256" key="1">
    <source>
        <dbReference type="ARBA" id="ARBA00022737"/>
    </source>
</evidence>
<feature type="repeat" description="RCC1" evidence="2">
    <location>
        <begin position="207"/>
        <end position="259"/>
    </location>
</feature>
<proteinExistence type="predicted"/>
<dbReference type="InterPro" id="IPR000408">
    <property type="entry name" value="Reg_chr_condens"/>
</dbReference>
<dbReference type="GeneID" id="23612262"/>
<dbReference type="EMBL" id="KL662115">
    <property type="protein sequence ID" value="KFM25333.1"/>
    <property type="molecule type" value="Genomic_DNA"/>
</dbReference>
<protein>
    <submittedName>
        <fullName evidence="4">E3 ISG15-protein ligase HERC5</fullName>
    </submittedName>
</protein>
<feature type="repeat" description="RCC1" evidence="2">
    <location>
        <begin position="328"/>
        <end position="378"/>
    </location>
</feature>
<dbReference type="InterPro" id="IPR051210">
    <property type="entry name" value="Ub_ligase/GEF_domain"/>
</dbReference>
<dbReference type="PANTHER" id="PTHR22870">
    <property type="entry name" value="REGULATOR OF CHROMOSOME CONDENSATION"/>
    <property type="match status" value="1"/>
</dbReference>
<feature type="domain" description="RCC1-like" evidence="3">
    <location>
        <begin position="23"/>
        <end position="375"/>
    </location>
</feature>